<evidence type="ECO:0000256" key="2">
    <source>
        <dbReference type="ARBA" id="ARBA00011901"/>
    </source>
</evidence>
<gene>
    <name evidence="6" type="ORF">SAMN05444377_11565</name>
</gene>
<feature type="domain" description="N-acetylmuramoyl-L-alanine amidase" evidence="5">
    <location>
        <begin position="22"/>
        <end position="148"/>
    </location>
</feature>
<evidence type="ECO:0000256" key="3">
    <source>
        <dbReference type="ARBA" id="ARBA00022801"/>
    </source>
</evidence>
<dbReference type="Pfam" id="PF01510">
    <property type="entry name" value="Amidase_2"/>
    <property type="match status" value="1"/>
</dbReference>
<dbReference type="SUPFAM" id="SSF55846">
    <property type="entry name" value="N-acetylmuramoyl-L-alanine amidase-like"/>
    <property type="match status" value="1"/>
</dbReference>
<evidence type="ECO:0000313" key="6">
    <source>
        <dbReference type="EMBL" id="SHF67491.1"/>
    </source>
</evidence>
<dbReference type="GO" id="GO:0009253">
    <property type="term" value="P:peptidoglycan catabolic process"/>
    <property type="evidence" value="ECO:0007669"/>
    <property type="project" value="InterPro"/>
</dbReference>
<keyword evidence="3" id="KW-0378">Hydrolase</keyword>
<keyword evidence="4" id="KW-0961">Cell wall biogenesis/degradation</keyword>
<organism evidence="6 7">
    <name type="scientific">Flavobacterium fontis</name>
    <dbReference type="NCBI Taxonomy" id="1124188"/>
    <lineage>
        <taxon>Bacteria</taxon>
        <taxon>Pseudomonadati</taxon>
        <taxon>Bacteroidota</taxon>
        <taxon>Flavobacteriia</taxon>
        <taxon>Flavobacteriales</taxon>
        <taxon>Flavobacteriaceae</taxon>
        <taxon>Flavobacterium</taxon>
    </lineage>
</organism>
<evidence type="ECO:0000259" key="5">
    <source>
        <dbReference type="Pfam" id="PF01510"/>
    </source>
</evidence>
<dbReference type="GO" id="GO:0009254">
    <property type="term" value="P:peptidoglycan turnover"/>
    <property type="evidence" value="ECO:0007669"/>
    <property type="project" value="TreeGrafter"/>
</dbReference>
<protein>
    <recommendedName>
        <fullName evidence="2">N-acetylmuramoyl-L-alanine amidase</fullName>
        <ecNumber evidence="2">3.5.1.28</ecNumber>
    </recommendedName>
</protein>
<dbReference type="Gene3D" id="3.40.80.10">
    <property type="entry name" value="Peptidoglycan recognition protein-like"/>
    <property type="match status" value="1"/>
</dbReference>
<name>A0A1M5DKR7_9FLAO</name>
<dbReference type="STRING" id="1124188.SAMN05444377_11565"/>
<dbReference type="InterPro" id="IPR051206">
    <property type="entry name" value="NAMLAA_amidase_2"/>
</dbReference>
<dbReference type="PANTHER" id="PTHR30417:SF1">
    <property type="entry name" value="N-ACETYLMURAMOYL-L-ALANINE AMIDASE AMID"/>
    <property type="match status" value="1"/>
</dbReference>
<dbReference type="EC" id="3.5.1.28" evidence="2"/>
<evidence type="ECO:0000313" key="7">
    <source>
        <dbReference type="Proteomes" id="UP000184147"/>
    </source>
</evidence>
<dbReference type="RefSeq" id="WP_073364695.1">
    <property type="nucleotide sequence ID" value="NZ_FQVQ01000015.1"/>
</dbReference>
<comment type="catalytic activity">
    <reaction evidence="1">
        <text>Hydrolyzes the link between N-acetylmuramoyl residues and L-amino acid residues in certain cell-wall glycopeptides.</text>
        <dbReference type="EC" id="3.5.1.28"/>
    </reaction>
</comment>
<reference evidence="6 7" key="1">
    <citation type="submission" date="2016-11" db="EMBL/GenBank/DDBJ databases">
        <authorList>
            <person name="Jaros S."/>
            <person name="Januszkiewicz K."/>
            <person name="Wedrychowicz H."/>
        </authorList>
    </citation>
    <scope>NUCLEOTIDE SEQUENCE [LARGE SCALE GENOMIC DNA]</scope>
    <source>
        <strain evidence="6 7">DSM 25660</strain>
    </source>
</reference>
<dbReference type="EMBL" id="FQVQ01000015">
    <property type="protein sequence ID" value="SHF67491.1"/>
    <property type="molecule type" value="Genomic_DNA"/>
</dbReference>
<dbReference type="GO" id="GO:0008745">
    <property type="term" value="F:N-acetylmuramoyl-L-alanine amidase activity"/>
    <property type="evidence" value="ECO:0007669"/>
    <property type="project" value="UniProtKB-EC"/>
</dbReference>
<dbReference type="AlphaFoldDB" id="A0A1M5DKR7"/>
<dbReference type="PANTHER" id="PTHR30417">
    <property type="entry name" value="N-ACETYLMURAMOYL-L-ALANINE AMIDASE AMID"/>
    <property type="match status" value="1"/>
</dbReference>
<proteinExistence type="predicted"/>
<evidence type="ECO:0000256" key="1">
    <source>
        <dbReference type="ARBA" id="ARBA00001561"/>
    </source>
</evidence>
<dbReference type="Proteomes" id="UP000184147">
    <property type="component" value="Unassembled WGS sequence"/>
</dbReference>
<dbReference type="InterPro" id="IPR002502">
    <property type="entry name" value="Amidase_domain"/>
</dbReference>
<dbReference type="InterPro" id="IPR036505">
    <property type="entry name" value="Amidase/PGRP_sf"/>
</dbReference>
<sequence length="182" mass="21050">MVAIDTQYLGGYNRSGRTIACVNALVIHRSLPYSTAKSIDERLRFMNERRYNTERQLIRYAPHYVINETTIVQTLPETETGYHVGAAFYNYTPLARQLMGNEKSANNVTLGIELCATEGPIPQKVLQKALPLVQHLIHQYQLQRHQIVRPFEMVKQIDPDLIMDALQWKAFLDTVYLPERVY</sequence>
<keyword evidence="7" id="KW-1185">Reference proteome</keyword>
<evidence type="ECO:0000256" key="4">
    <source>
        <dbReference type="ARBA" id="ARBA00023316"/>
    </source>
</evidence>
<accession>A0A1M5DKR7</accession>
<dbReference type="GO" id="GO:0071555">
    <property type="term" value="P:cell wall organization"/>
    <property type="evidence" value="ECO:0007669"/>
    <property type="project" value="UniProtKB-KW"/>
</dbReference>
<dbReference type="OrthoDB" id="9794842at2"/>